<dbReference type="AlphaFoldDB" id="A0AAD4KGX2"/>
<dbReference type="Gene3D" id="1.10.510.10">
    <property type="entry name" value="Transferase(Phosphotransferase) domain 1"/>
    <property type="match status" value="1"/>
</dbReference>
<reference evidence="2" key="1">
    <citation type="submission" date="2021-12" db="EMBL/GenBank/DDBJ databases">
        <title>Convergent genome expansion in fungi linked to evolution of root-endophyte symbiosis.</title>
        <authorList>
            <consortium name="DOE Joint Genome Institute"/>
            <person name="Ke Y.-H."/>
            <person name="Bonito G."/>
            <person name="Liao H.-L."/>
            <person name="Looney B."/>
            <person name="Rojas-Flechas A."/>
            <person name="Nash J."/>
            <person name="Hameed K."/>
            <person name="Schadt C."/>
            <person name="Martin F."/>
            <person name="Crous P.W."/>
            <person name="Miettinen O."/>
            <person name="Magnuson J.K."/>
            <person name="Labbe J."/>
            <person name="Jacobson D."/>
            <person name="Doktycz M.J."/>
            <person name="Veneault-Fourrey C."/>
            <person name="Kuo A."/>
            <person name="Mondo S."/>
            <person name="Calhoun S."/>
            <person name="Riley R."/>
            <person name="Ohm R."/>
            <person name="LaButti K."/>
            <person name="Andreopoulos B."/>
            <person name="Pangilinan J."/>
            <person name="Nolan M."/>
            <person name="Tritt A."/>
            <person name="Clum A."/>
            <person name="Lipzen A."/>
            <person name="Daum C."/>
            <person name="Barry K."/>
            <person name="Grigoriev I.V."/>
            <person name="Vilgalys R."/>
        </authorList>
    </citation>
    <scope>NUCLEOTIDE SEQUENCE</scope>
    <source>
        <strain evidence="2">PMI_201</strain>
    </source>
</reference>
<dbReference type="Pfam" id="PF00069">
    <property type="entry name" value="Pkinase"/>
    <property type="match status" value="1"/>
</dbReference>
<dbReference type="GO" id="GO:0005737">
    <property type="term" value="C:cytoplasm"/>
    <property type="evidence" value="ECO:0007669"/>
    <property type="project" value="TreeGrafter"/>
</dbReference>
<dbReference type="EMBL" id="JAJTJA010000011">
    <property type="protein sequence ID" value="KAH8691894.1"/>
    <property type="molecule type" value="Genomic_DNA"/>
</dbReference>
<dbReference type="InterPro" id="IPR053235">
    <property type="entry name" value="Ser_Thr_kinase"/>
</dbReference>
<dbReference type="RefSeq" id="XP_046067891.1">
    <property type="nucleotide sequence ID" value="XM_046211900.1"/>
</dbReference>
<name>A0AAD4KGX2_9EURO</name>
<evidence type="ECO:0000313" key="3">
    <source>
        <dbReference type="Proteomes" id="UP001201262"/>
    </source>
</evidence>
<dbReference type="InterPro" id="IPR011009">
    <property type="entry name" value="Kinase-like_dom_sf"/>
</dbReference>
<evidence type="ECO:0000313" key="2">
    <source>
        <dbReference type="EMBL" id="KAH8691894.1"/>
    </source>
</evidence>
<protein>
    <recommendedName>
        <fullName evidence="1">Protein kinase domain-containing protein</fullName>
    </recommendedName>
</protein>
<feature type="domain" description="Protein kinase" evidence="1">
    <location>
        <begin position="1"/>
        <end position="253"/>
    </location>
</feature>
<evidence type="ECO:0000259" key="1">
    <source>
        <dbReference type="PROSITE" id="PS50011"/>
    </source>
</evidence>
<organism evidence="2 3">
    <name type="scientific">Talaromyces proteolyticus</name>
    <dbReference type="NCBI Taxonomy" id="1131652"/>
    <lineage>
        <taxon>Eukaryota</taxon>
        <taxon>Fungi</taxon>
        <taxon>Dikarya</taxon>
        <taxon>Ascomycota</taxon>
        <taxon>Pezizomycotina</taxon>
        <taxon>Eurotiomycetes</taxon>
        <taxon>Eurotiomycetidae</taxon>
        <taxon>Eurotiales</taxon>
        <taxon>Trichocomaceae</taxon>
        <taxon>Talaromyces</taxon>
        <taxon>Talaromyces sect. Bacilispori</taxon>
    </lineage>
</organism>
<gene>
    <name evidence="2" type="ORF">BGW36DRAFT_303681</name>
</gene>
<dbReference type="PANTHER" id="PTHR24361">
    <property type="entry name" value="MITOGEN-ACTIVATED KINASE KINASE KINASE"/>
    <property type="match status" value="1"/>
</dbReference>
<dbReference type="SUPFAM" id="SSF56112">
    <property type="entry name" value="Protein kinase-like (PK-like)"/>
    <property type="match status" value="1"/>
</dbReference>
<dbReference type="GeneID" id="70242187"/>
<comment type="caution">
    <text evidence="2">The sequence shown here is derived from an EMBL/GenBank/DDBJ whole genome shotgun (WGS) entry which is preliminary data.</text>
</comment>
<dbReference type="PROSITE" id="PS50011">
    <property type="entry name" value="PROTEIN_KINASE_DOM"/>
    <property type="match status" value="1"/>
</dbReference>
<proteinExistence type="predicted"/>
<keyword evidence="3" id="KW-1185">Reference proteome</keyword>
<dbReference type="Proteomes" id="UP001201262">
    <property type="component" value="Unassembled WGS sequence"/>
</dbReference>
<dbReference type="GO" id="GO:0004674">
    <property type="term" value="F:protein serine/threonine kinase activity"/>
    <property type="evidence" value="ECO:0007669"/>
    <property type="project" value="TreeGrafter"/>
</dbReference>
<dbReference type="InterPro" id="IPR000719">
    <property type="entry name" value="Prot_kinase_dom"/>
</dbReference>
<accession>A0AAD4KGX2</accession>
<dbReference type="GO" id="GO:0005524">
    <property type="term" value="F:ATP binding"/>
    <property type="evidence" value="ECO:0007669"/>
    <property type="project" value="InterPro"/>
</dbReference>
<sequence length="253" mass="28314">MDDILSEKLPSDVEKNNAGIDVQSQTPDEVSFREQALSHVLDGFPYSRMDRIFVKFGNVRPRGYDGMEVGNLSHPVTFVKKVNLAAVNGRHEALKKTYHQNLVNLTGISITDDAAYLIYERTGLSLAEIKKYGRLTFDRIAVATICREIIHGLIYIHDILRISHGELNCDNVFVNEDGEVHIGNIGDSMMKEGKQNGSDDLQGVYDIALSLLNLKADSDKTSMSFYLADHFTKLPSNIQLQDVLKAWKIPFVG</sequence>